<protein>
    <submittedName>
        <fullName evidence="2">GNAT family N-acetyltransferase</fullName>
    </submittedName>
</protein>
<dbReference type="SUPFAM" id="SSF55729">
    <property type="entry name" value="Acyl-CoA N-acyltransferases (Nat)"/>
    <property type="match status" value="1"/>
</dbReference>
<accession>A0A6B4CRF9</accession>
<comment type="caution">
    <text evidence="2">The sequence shown here is derived from an EMBL/GenBank/DDBJ whole genome shotgun (WGS) entry which is preliminary data.</text>
</comment>
<evidence type="ECO:0000313" key="2">
    <source>
        <dbReference type="EMBL" id="NFG16852.1"/>
    </source>
</evidence>
<name>A0A6B4CRF9_CLOBO</name>
<dbReference type="AlphaFoldDB" id="A0A6B4CRF9"/>
<dbReference type="RefSeq" id="WP_119872369.1">
    <property type="nucleotide sequence ID" value="NZ_CP013296.1"/>
</dbReference>
<dbReference type="GO" id="GO:0016747">
    <property type="term" value="F:acyltransferase activity, transferring groups other than amino-acyl groups"/>
    <property type="evidence" value="ECO:0007669"/>
    <property type="project" value="InterPro"/>
</dbReference>
<evidence type="ECO:0000313" key="3">
    <source>
        <dbReference type="Proteomes" id="UP000478995"/>
    </source>
</evidence>
<dbReference type="InterPro" id="IPR016181">
    <property type="entry name" value="Acyl_CoA_acyltransferase"/>
</dbReference>
<dbReference type="Pfam" id="PF13302">
    <property type="entry name" value="Acetyltransf_3"/>
    <property type="match status" value="1"/>
</dbReference>
<proteinExistence type="predicted"/>
<evidence type="ECO:0000259" key="1">
    <source>
        <dbReference type="Pfam" id="PF13302"/>
    </source>
</evidence>
<keyword evidence="2" id="KW-0808">Transferase</keyword>
<dbReference type="InterPro" id="IPR000182">
    <property type="entry name" value="GNAT_dom"/>
</dbReference>
<feature type="domain" description="N-acetyltransferase" evidence="1">
    <location>
        <begin position="9"/>
        <end position="52"/>
    </location>
</feature>
<sequence>MCLLKETVDHEEVWGIGYILIRKYYGNGYATKRAKTMADYAFNILKAPKVVCSELSKMHKVVADNIISKGYNRRECNNSYEEIIYIICIAGGEEYK</sequence>
<dbReference type="EMBL" id="SWOY01000002">
    <property type="protein sequence ID" value="NFG16852.1"/>
    <property type="molecule type" value="Genomic_DNA"/>
</dbReference>
<dbReference type="Proteomes" id="UP000478995">
    <property type="component" value="Unassembled WGS sequence"/>
</dbReference>
<reference evidence="2 3" key="1">
    <citation type="submission" date="2019-04" db="EMBL/GenBank/DDBJ databases">
        <title>Genome sequencing of Clostridium botulinum Groups I-IV and Clostridium butyricum.</title>
        <authorList>
            <person name="Brunt J."/>
            <person name="Van Vliet A.H.M."/>
            <person name="Stringer S.C."/>
            <person name="Carter A.T."/>
            <person name="Peck M.W."/>
        </authorList>
    </citation>
    <scope>NUCLEOTIDE SEQUENCE [LARGE SCALE GENOMIC DNA]</scope>
    <source>
        <strain evidence="2 3">IFR 18/037</strain>
    </source>
</reference>
<dbReference type="Gene3D" id="3.40.630.30">
    <property type="match status" value="1"/>
</dbReference>
<organism evidence="2 3">
    <name type="scientific">Clostridium botulinum</name>
    <dbReference type="NCBI Taxonomy" id="1491"/>
    <lineage>
        <taxon>Bacteria</taxon>
        <taxon>Bacillati</taxon>
        <taxon>Bacillota</taxon>
        <taxon>Clostridia</taxon>
        <taxon>Eubacteriales</taxon>
        <taxon>Clostridiaceae</taxon>
        <taxon>Clostridium</taxon>
    </lineage>
</organism>
<gene>
    <name evidence="2" type="ORF">FC794_08615</name>
</gene>